<dbReference type="PROSITE" id="PS00041">
    <property type="entry name" value="HTH_ARAC_FAMILY_1"/>
    <property type="match status" value="1"/>
</dbReference>
<evidence type="ECO:0000256" key="2">
    <source>
        <dbReference type="ARBA" id="ARBA00023125"/>
    </source>
</evidence>
<dbReference type="RefSeq" id="WP_110276339.1">
    <property type="nucleotide sequence ID" value="NZ_QJJG01000019.1"/>
</dbReference>
<accession>A0A318FE41</accession>
<evidence type="ECO:0000256" key="3">
    <source>
        <dbReference type="ARBA" id="ARBA00023163"/>
    </source>
</evidence>
<evidence type="ECO:0000313" key="6">
    <source>
        <dbReference type="Proteomes" id="UP000247485"/>
    </source>
</evidence>
<dbReference type="PANTHER" id="PTHR43280">
    <property type="entry name" value="ARAC-FAMILY TRANSCRIPTIONAL REGULATOR"/>
    <property type="match status" value="1"/>
</dbReference>
<evidence type="ECO:0000256" key="1">
    <source>
        <dbReference type="ARBA" id="ARBA00023015"/>
    </source>
</evidence>
<dbReference type="InterPro" id="IPR018062">
    <property type="entry name" value="HTH_AraC-typ_CS"/>
</dbReference>
<feature type="domain" description="HTH araC/xylS-type" evidence="4">
    <location>
        <begin position="189"/>
        <end position="287"/>
    </location>
</feature>
<dbReference type="PRINTS" id="PR00032">
    <property type="entry name" value="HTHARAC"/>
</dbReference>
<proteinExistence type="predicted"/>
<dbReference type="AlphaFoldDB" id="A0A318FE41"/>
<dbReference type="InterPro" id="IPR018771">
    <property type="entry name" value="PocR_dom"/>
</dbReference>
<dbReference type="GO" id="GO:0043565">
    <property type="term" value="F:sequence-specific DNA binding"/>
    <property type="evidence" value="ECO:0007669"/>
    <property type="project" value="InterPro"/>
</dbReference>
<dbReference type="SMART" id="SM00342">
    <property type="entry name" value="HTH_ARAC"/>
    <property type="match status" value="1"/>
</dbReference>
<keyword evidence="2" id="KW-0238">DNA-binding</keyword>
<keyword evidence="3" id="KW-0804">Transcription</keyword>
<dbReference type="Pfam" id="PF12833">
    <property type="entry name" value="HTH_18"/>
    <property type="match status" value="1"/>
</dbReference>
<organism evidence="5 6">
    <name type="scientific">Klebsiella oxytoca</name>
    <dbReference type="NCBI Taxonomy" id="571"/>
    <lineage>
        <taxon>Bacteria</taxon>
        <taxon>Pseudomonadati</taxon>
        <taxon>Pseudomonadota</taxon>
        <taxon>Gammaproteobacteria</taxon>
        <taxon>Enterobacterales</taxon>
        <taxon>Enterobacteriaceae</taxon>
        <taxon>Klebsiella/Raoultella group</taxon>
        <taxon>Klebsiella</taxon>
    </lineage>
</organism>
<name>A0A318FE41_KLEOX</name>
<sequence length="293" mass="33478">MRNAHDILDNIVYDFANATGLGSVAVDLNGKEISPWYNFTSFCQQVRQIAAYHPYCQQCDRCGGFESTKAKQIQCYRCHAGLVDFSIPIFINGNLTGFVSCGQARVAENLPLPKIVENDKNLPTESKLIELYHEVPELSLMKIKSAAQLLNLIIENYLSKEYNLRIVKNVSPVKNQKLETLGRHQATMEMILNHINQNFSDNLNLEQMASKANLSMFYFSRTFKELTGTGFTAYLINKRMTEAHCLLEQTNWSIEKIARCVGYNDVHYFSRLFKKTFNRSPSEFRNHSSGFSV</sequence>
<comment type="caution">
    <text evidence="5">The sequence shown here is derived from an EMBL/GenBank/DDBJ whole genome shotgun (WGS) entry which is preliminary data.</text>
</comment>
<dbReference type="SUPFAM" id="SSF46689">
    <property type="entry name" value="Homeodomain-like"/>
    <property type="match status" value="2"/>
</dbReference>
<keyword evidence="1" id="KW-0805">Transcription regulation</keyword>
<protein>
    <submittedName>
        <fullName evidence="5">AraC family transcriptional regulator</fullName>
    </submittedName>
</protein>
<dbReference type="Gene3D" id="1.10.10.60">
    <property type="entry name" value="Homeodomain-like"/>
    <property type="match status" value="2"/>
</dbReference>
<dbReference type="InterPro" id="IPR009057">
    <property type="entry name" value="Homeodomain-like_sf"/>
</dbReference>
<gene>
    <name evidence="5" type="ORF">DET57_11975</name>
</gene>
<dbReference type="EMBL" id="QJJG01000019">
    <property type="protein sequence ID" value="PXW39590.1"/>
    <property type="molecule type" value="Genomic_DNA"/>
</dbReference>
<dbReference type="PROSITE" id="PS01124">
    <property type="entry name" value="HTH_ARAC_FAMILY_2"/>
    <property type="match status" value="1"/>
</dbReference>
<evidence type="ECO:0000259" key="4">
    <source>
        <dbReference type="PROSITE" id="PS01124"/>
    </source>
</evidence>
<reference evidence="5 6" key="1">
    <citation type="submission" date="2018-05" db="EMBL/GenBank/DDBJ databases">
        <title>Freshwater and sediment microbial communities from various areas in North America, analyzing microbe dynamics in response to fracking.</title>
        <authorList>
            <person name="Lamendella R."/>
        </authorList>
    </citation>
    <scope>NUCLEOTIDE SEQUENCE [LARGE SCALE GENOMIC DNA]</scope>
    <source>
        <strain evidence="5 6">67</strain>
    </source>
</reference>
<dbReference type="Proteomes" id="UP000247485">
    <property type="component" value="Unassembled WGS sequence"/>
</dbReference>
<dbReference type="InterPro" id="IPR018060">
    <property type="entry name" value="HTH_AraC"/>
</dbReference>
<dbReference type="Pfam" id="PF10114">
    <property type="entry name" value="PocR"/>
    <property type="match status" value="1"/>
</dbReference>
<dbReference type="GO" id="GO:0003700">
    <property type="term" value="F:DNA-binding transcription factor activity"/>
    <property type="evidence" value="ECO:0007669"/>
    <property type="project" value="InterPro"/>
</dbReference>
<evidence type="ECO:0000313" key="5">
    <source>
        <dbReference type="EMBL" id="PXW39590.1"/>
    </source>
</evidence>
<dbReference type="InterPro" id="IPR020449">
    <property type="entry name" value="Tscrpt_reg_AraC-type_HTH"/>
</dbReference>
<dbReference type="PANTHER" id="PTHR43280:SF10">
    <property type="entry name" value="REGULATORY PROTEIN POCR"/>
    <property type="match status" value="1"/>
</dbReference>